<reference evidence="2" key="1">
    <citation type="submission" date="2020-06" db="EMBL/GenBank/DDBJ databases">
        <authorList>
            <person name="Elezi E."/>
            <person name="DeCiucis M.A."/>
            <person name="Improta C.A."/>
            <person name="Lewis D."/>
            <person name="Lynch B.R."/>
            <person name="Myers T.S."/>
            <person name="Rokas S."/>
            <person name="Vargas L.D."/>
            <person name="Edgington N.P."/>
            <person name="Garlena R.A."/>
            <person name="Russell D.A."/>
            <person name="Pope W.H."/>
            <person name="Jacobs-Sera D."/>
            <person name="Hatfull G.F."/>
        </authorList>
    </citation>
    <scope>NUCLEOTIDE SEQUENCE [LARGE SCALE GENOMIC DNA]</scope>
</reference>
<dbReference type="Proteomes" id="UP000515978">
    <property type="component" value="Genome"/>
</dbReference>
<proteinExistence type="predicted"/>
<dbReference type="GeneID" id="77954426"/>
<gene>
    <name evidence="1" type="primary">60</name>
    <name evidence="1" type="ORF">SEA_ELEZI_60</name>
</gene>
<dbReference type="EMBL" id="MT639653">
    <property type="protein sequence ID" value="QNJ56560.1"/>
    <property type="molecule type" value="Genomic_DNA"/>
</dbReference>
<protein>
    <submittedName>
        <fullName evidence="1">Uncharacterized protein</fullName>
    </submittedName>
</protein>
<keyword evidence="2" id="KW-1185">Reference proteome</keyword>
<evidence type="ECO:0000313" key="1">
    <source>
        <dbReference type="EMBL" id="QNJ56560.1"/>
    </source>
</evidence>
<evidence type="ECO:0000313" key="2">
    <source>
        <dbReference type="Proteomes" id="UP000515978"/>
    </source>
</evidence>
<accession>A0A7G8LH38</accession>
<dbReference type="KEGG" id="vg:77954426"/>
<dbReference type="RefSeq" id="YP_010678038.1">
    <property type="nucleotide sequence ID" value="NC_071029.1"/>
</dbReference>
<organism evidence="1 2">
    <name type="scientific">Arthrobacter phage Elezi</name>
    <dbReference type="NCBI Taxonomy" id="2762410"/>
    <lineage>
        <taxon>Viruses</taxon>
        <taxon>Duplodnaviria</taxon>
        <taxon>Heunggongvirae</taxon>
        <taxon>Uroviricota</taxon>
        <taxon>Caudoviricetes</taxon>
        <taxon>Casidaviridae</taxon>
        <taxon>Yangvirus</taxon>
        <taxon>Yangvirus elezi</taxon>
    </lineage>
</organism>
<name>A0A7G8LH38_9CAUD</name>
<sequence>MISIPLDAYLSILRAMSTEDHPFMDHATHSKELGEAATAMAHAVADFIDVSRVSIGYDAGRSTLEDLVHTFPVTEKPQSDEDALAAALAALFGSIPEGLFDEDEDAEGKKN</sequence>